<dbReference type="EMBL" id="CAEZTL010000148">
    <property type="protein sequence ID" value="CAB4578030.1"/>
    <property type="molecule type" value="Genomic_DNA"/>
</dbReference>
<dbReference type="AlphaFoldDB" id="A0A6J6ENA9"/>
<feature type="compositionally biased region" description="Basic and acidic residues" evidence="1">
    <location>
        <begin position="28"/>
        <end position="41"/>
    </location>
</feature>
<name>A0A6J6ENA9_9ZZZZ</name>
<sequence length="57" mass="5883">MLAASDEPEPHEASAVTPAAAPTPANTARREMREERIERASGESALGGSALAMKGSF</sequence>
<proteinExistence type="predicted"/>
<evidence type="ECO:0000256" key="1">
    <source>
        <dbReference type="SAM" id="MobiDB-lite"/>
    </source>
</evidence>
<feature type="region of interest" description="Disordered" evidence="1">
    <location>
        <begin position="1"/>
        <end position="57"/>
    </location>
</feature>
<evidence type="ECO:0000313" key="2">
    <source>
        <dbReference type="EMBL" id="CAB4578030.1"/>
    </source>
</evidence>
<accession>A0A6J6ENA9</accession>
<reference evidence="2" key="1">
    <citation type="submission" date="2020-05" db="EMBL/GenBank/DDBJ databases">
        <authorList>
            <person name="Chiriac C."/>
            <person name="Salcher M."/>
            <person name="Ghai R."/>
            <person name="Kavagutti S V."/>
        </authorList>
    </citation>
    <scope>NUCLEOTIDE SEQUENCE</scope>
</reference>
<organism evidence="2">
    <name type="scientific">freshwater metagenome</name>
    <dbReference type="NCBI Taxonomy" id="449393"/>
    <lineage>
        <taxon>unclassified sequences</taxon>
        <taxon>metagenomes</taxon>
        <taxon>ecological metagenomes</taxon>
    </lineage>
</organism>
<protein>
    <submittedName>
        <fullName evidence="2">Unannotated protein</fullName>
    </submittedName>
</protein>
<feature type="compositionally biased region" description="Low complexity" evidence="1">
    <location>
        <begin position="13"/>
        <end position="27"/>
    </location>
</feature>
<gene>
    <name evidence="2" type="ORF">UFOPK1683_01072</name>
</gene>